<evidence type="ECO:0000313" key="2">
    <source>
        <dbReference type="EMBL" id="OBZ71861.1"/>
    </source>
</evidence>
<dbReference type="EMBL" id="LUGG01000010">
    <property type="protein sequence ID" value="OBZ71861.1"/>
    <property type="molecule type" value="Genomic_DNA"/>
</dbReference>
<evidence type="ECO:0000256" key="1">
    <source>
        <dbReference type="SAM" id="MobiDB-lite"/>
    </source>
</evidence>
<sequence>MFPGFSLESSAQVPPNDSGGLRTAAETTSEGRSCGSGIGHDDDDSEFTVGAETTLGLPIQTSLEGLSLITIHLPCQSEQSPFHPDGKRERSPDEGLASSAHLPINPEQSQTVRRIVLRKRTTAPFQVKLPSMSGRLRVRDGRLVPLQPEADAPKLLLTRIKSTDQSIRSPLALSDHLRGQGVPARLPPTWTPWIRPQWRPSIQPLKGAVADYHFSLPAMQTQAYCSTMRSVMSLSLAPCVLPGAPAIWHPPMQSAPLQAPLLLPLGLHDCSLAPSNPCADNPGPLPTVQDPAFTLPALDTWEELCRDLSRVSAEFSAEVELLMANPRSSMLSTVEYEATALPYHDWMRWQDAPGGEVKPIDLAVKLGVTIGSETLGTRKMRRFIPPRIAGMRLTPIFECFCGI</sequence>
<dbReference type="Proteomes" id="UP000092993">
    <property type="component" value="Unassembled WGS sequence"/>
</dbReference>
<comment type="caution">
    <text evidence="2">The sequence shown here is derived from an EMBL/GenBank/DDBJ whole genome shotgun (WGS) entry which is preliminary data.</text>
</comment>
<proteinExistence type="predicted"/>
<feature type="region of interest" description="Disordered" evidence="1">
    <location>
        <begin position="77"/>
        <end position="111"/>
    </location>
</feature>
<accession>A0A1C7M4M6</accession>
<gene>
    <name evidence="2" type="ORF">A0H81_08149</name>
</gene>
<organism evidence="2 3">
    <name type="scientific">Grifola frondosa</name>
    <name type="common">Maitake</name>
    <name type="synonym">Polyporus frondosus</name>
    <dbReference type="NCBI Taxonomy" id="5627"/>
    <lineage>
        <taxon>Eukaryota</taxon>
        <taxon>Fungi</taxon>
        <taxon>Dikarya</taxon>
        <taxon>Basidiomycota</taxon>
        <taxon>Agaricomycotina</taxon>
        <taxon>Agaricomycetes</taxon>
        <taxon>Polyporales</taxon>
        <taxon>Grifolaceae</taxon>
        <taxon>Grifola</taxon>
    </lineage>
</organism>
<keyword evidence="3" id="KW-1185">Reference proteome</keyword>
<feature type="region of interest" description="Disordered" evidence="1">
    <location>
        <begin position="1"/>
        <end position="47"/>
    </location>
</feature>
<name>A0A1C7M4M6_GRIFR</name>
<evidence type="ECO:0000313" key="3">
    <source>
        <dbReference type="Proteomes" id="UP000092993"/>
    </source>
</evidence>
<dbReference type="AlphaFoldDB" id="A0A1C7M4M6"/>
<reference evidence="2 3" key="1">
    <citation type="submission" date="2016-03" db="EMBL/GenBank/DDBJ databases">
        <title>Whole genome sequencing of Grifola frondosa 9006-11.</title>
        <authorList>
            <person name="Min B."/>
            <person name="Park H."/>
            <person name="Kim J.-G."/>
            <person name="Cho H."/>
            <person name="Oh Y.-L."/>
            <person name="Kong W.-S."/>
            <person name="Choi I.-G."/>
        </authorList>
    </citation>
    <scope>NUCLEOTIDE SEQUENCE [LARGE SCALE GENOMIC DNA]</scope>
    <source>
        <strain evidence="2 3">9006-11</strain>
    </source>
</reference>
<protein>
    <submittedName>
        <fullName evidence="2">Uncharacterized protein</fullName>
    </submittedName>
</protein>
<feature type="compositionally biased region" description="Basic and acidic residues" evidence="1">
    <location>
        <begin position="84"/>
        <end position="93"/>
    </location>
</feature>
<dbReference type="OrthoDB" id="2752042at2759"/>